<feature type="region of interest" description="Disordered" evidence="1">
    <location>
        <begin position="93"/>
        <end position="150"/>
    </location>
</feature>
<protein>
    <submittedName>
        <fullName evidence="2">Uncharacterized protein</fullName>
    </submittedName>
</protein>
<keyword evidence="3" id="KW-1185">Reference proteome</keyword>
<evidence type="ECO:0000256" key="1">
    <source>
        <dbReference type="SAM" id="MobiDB-lite"/>
    </source>
</evidence>
<gene>
    <name evidence="2" type="ORF">FOZ63_016588</name>
</gene>
<organism evidence="2 3">
    <name type="scientific">Perkinsus olseni</name>
    <name type="common">Perkinsus atlanticus</name>
    <dbReference type="NCBI Taxonomy" id="32597"/>
    <lineage>
        <taxon>Eukaryota</taxon>
        <taxon>Sar</taxon>
        <taxon>Alveolata</taxon>
        <taxon>Perkinsozoa</taxon>
        <taxon>Perkinsea</taxon>
        <taxon>Perkinsida</taxon>
        <taxon>Perkinsidae</taxon>
        <taxon>Perkinsus</taxon>
    </lineage>
</organism>
<evidence type="ECO:0000313" key="3">
    <source>
        <dbReference type="Proteomes" id="UP000553632"/>
    </source>
</evidence>
<accession>A0A7J6U6S8</accession>
<name>A0A7J6U6S8_PEROL</name>
<proteinExistence type="predicted"/>
<comment type="caution">
    <text evidence="2">The sequence shown here is derived from an EMBL/GenBank/DDBJ whole genome shotgun (WGS) entry which is preliminary data.</text>
</comment>
<dbReference type="EMBL" id="JABANO010006037">
    <property type="protein sequence ID" value="KAF4752466.1"/>
    <property type="molecule type" value="Genomic_DNA"/>
</dbReference>
<evidence type="ECO:0000313" key="2">
    <source>
        <dbReference type="EMBL" id="KAF4752466.1"/>
    </source>
</evidence>
<dbReference type="Proteomes" id="UP000553632">
    <property type="component" value="Unassembled WGS sequence"/>
</dbReference>
<feature type="non-terminal residue" evidence="2">
    <location>
        <position position="1"/>
    </location>
</feature>
<sequence>IPEKSALAEASVVSTLTAAAGAVDLVLIPWERTAKVPTKAMALRIIMVNRRASFSGAKQLQLKANTLWGLTNTGDYTMVSHDHTWTAPAVDLHEQDHSGTSDLPSGRGNQGWRDLFDNRVHGKSMPKAQISEHKVSNGLPERNRPGRALD</sequence>
<feature type="compositionally biased region" description="Basic and acidic residues" evidence="1">
    <location>
        <begin position="130"/>
        <end position="150"/>
    </location>
</feature>
<reference evidence="2 3" key="1">
    <citation type="submission" date="2020-04" db="EMBL/GenBank/DDBJ databases">
        <title>Perkinsus olseni comparative genomics.</title>
        <authorList>
            <person name="Bogema D.R."/>
        </authorList>
    </citation>
    <scope>NUCLEOTIDE SEQUENCE [LARGE SCALE GENOMIC DNA]</scope>
    <source>
        <strain evidence="2 3">ATCC PRA-207</strain>
    </source>
</reference>
<dbReference type="AlphaFoldDB" id="A0A7J6U6S8"/>